<dbReference type="InterPro" id="IPR016039">
    <property type="entry name" value="Thiolase-like"/>
</dbReference>
<dbReference type="CDD" id="cd09008">
    <property type="entry name" value="MTAN"/>
    <property type="match status" value="1"/>
</dbReference>
<comment type="similarity">
    <text evidence="1 2">Belongs to the thiolase-like superfamily. Chalcone/stilbene synthases family.</text>
</comment>
<evidence type="ECO:0000256" key="1">
    <source>
        <dbReference type="ARBA" id="ARBA00005531"/>
    </source>
</evidence>
<keyword evidence="2" id="KW-0012">Acyltransferase</keyword>
<dbReference type="Pfam" id="PF00195">
    <property type="entry name" value="Chal_sti_synt_N"/>
    <property type="match status" value="1"/>
</dbReference>
<evidence type="ECO:0000259" key="4">
    <source>
        <dbReference type="Pfam" id="PF01048"/>
    </source>
</evidence>
<dbReference type="Proteomes" id="UP001314170">
    <property type="component" value="Unassembled WGS sequence"/>
</dbReference>
<dbReference type="InterPro" id="IPR000845">
    <property type="entry name" value="Nucleoside_phosphorylase_d"/>
</dbReference>
<dbReference type="FunFam" id="3.40.47.10:FF:000025">
    <property type="entry name" value="Chalcone synthase 2"/>
    <property type="match status" value="1"/>
</dbReference>
<evidence type="ECO:0000313" key="7">
    <source>
        <dbReference type="Proteomes" id="UP001314170"/>
    </source>
</evidence>
<dbReference type="AlphaFoldDB" id="A0AAV1R969"/>
<dbReference type="Gene3D" id="3.40.50.1580">
    <property type="entry name" value="Nucleoside phosphorylase domain"/>
    <property type="match status" value="1"/>
</dbReference>
<dbReference type="Pfam" id="PF01048">
    <property type="entry name" value="PNP_UDP_1"/>
    <property type="match status" value="1"/>
</dbReference>
<keyword evidence="2" id="KW-0808">Transferase</keyword>
<evidence type="ECO:0000313" key="6">
    <source>
        <dbReference type="EMBL" id="CAK7329557.1"/>
    </source>
</evidence>
<dbReference type="InterPro" id="IPR035994">
    <property type="entry name" value="Nucleoside_phosphorylase_sf"/>
</dbReference>
<feature type="domain" description="Nucleoside phosphorylase" evidence="4">
    <location>
        <begin position="25"/>
        <end position="271"/>
    </location>
</feature>
<dbReference type="GO" id="GO:0009116">
    <property type="term" value="P:nucleoside metabolic process"/>
    <property type="evidence" value="ECO:0007669"/>
    <property type="project" value="InterPro"/>
</dbReference>
<keyword evidence="7" id="KW-1185">Reference proteome</keyword>
<dbReference type="InterPro" id="IPR012328">
    <property type="entry name" value="Chalcone/stilbene_synt_C"/>
</dbReference>
<gene>
    <name evidence="6" type="ORF">DCAF_LOCUS7312</name>
</gene>
<proteinExistence type="inferred from homology"/>
<dbReference type="PANTHER" id="PTHR11877:SF10">
    <property type="entry name" value="TYPE III POLYKETIDE SYNTHASE B"/>
    <property type="match status" value="1"/>
</dbReference>
<accession>A0AAV1R969</accession>
<evidence type="ECO:0000256" key="2">
    <source>
        <dbReference type="RuleBase" id="RU003633"/>
    </source>
</evidence>
<dbReference type="InterPro" id="IPR001099">
    <property type="entry name" value="Chalcone/stilbene_synt_N"/>
</dbReference>
<organism evidence="6 7">
    <name type="scientific">Dovyalis caffra</name>
    <dbReference type="NCBI Taxonomy" id="77055"/>
    <lineage>
        <taxon>Eukaryota</taxon>
        <taxon>Viridiplantae</taxon>
        <taxon>Streptophyta</taxon>
        <taxon>Embryophyta</taxon>
        <taxon>Tracheophyta</taxon>
        <taxon>Spermatophyta</taxon>
        <taxon>Magnoliopsida</taxon>
        <taxon>eudicotyledons</taxon>
        <taxon>Gunneridae</taxon>
        <taxon>Pentapetalae</taxon>
        <taxon>rosids</taxon>
        <taxon>fabids</taxon>
        <taxon>Malpighiales</taxon>
        <taxon>Salicaceae</taxon>
        <taxon>Flacourtieae</taxon>
        <taxon>Dovyalis</taxon>
    </lineage>
</organism>
<feature type="domain" description="Chalcone/stilbene synthase C-terminal" evidence="5">
    <location>
        <begin position="539"/>
        <end position="688"/>
    </location>
</feature>
<feature type="domain" description="Chalcone/stilbene synthase N-terminal" evidence="3">
    <location>
        <begin position="313"/>
        <end position="529"/>
    </location>
</feature>
<comment type="caution">
    <text evidence="6">The sequence shown here is derived from an EMBL/GenBank/DDBJ whole genome shotgun (WGS) entry which is preliminary data.</text>
</comment>
<dbReference type="CDD" id="cd00831">
    <property type="entry name" value="CHS_like"/>
    <property type="match status" value="1"/>
</dbReference>
<name>A0AAV1R969_9ROSI</name>
<dbReference type="FunFam" id="3.40.47.10:FF:000014">
    <property type="entry name" value="Chalcone synthase 1"/>
    <property type="match status" value="1"/>
</dbReference>
<reference evidence="6 7" key="1">
    <citation type="submission" date="2024-01" db="EMBL/GenBank/DDBJ databases">
        <authorList>
            <person name="Waweru B."/>
        </authorList>
    </citation>
    <scope>NUCLEOTIDE SEQUENCE [LARGE SCALE GENOMIC DNA]</scope>
</reference>
<dbReference type="PANTHER" id="PTHR11877">
    <property type="entry name" value="HYDROXYMETHYLGLUTARYL-COA SYNTHASE"/>
    <property type="match status" value="1"/>
</dbReference>
<dbReference type="Gene3D" id="3.40.47.10">
    <property type="match status" value="2"/>
</dbReference>
<dbReference type="InterPro" id="IPR011141">
    <property type="entry name" value="Polyketide_synthase_type-III"/>
</dbReference>
<dbReference type="SUPFAM" id="SSF53167">
    <property type="entry name" value="Purine and uridine phosphorylases"/>
    <property type="match status" value="1"/>
</dbReference>
<protein>
    <recommendedName>
        <fullName evidence="8">Chalcone synthase</fullName>
    </recommendedName>
</protein>
<dbReference type="Pfam" id="PF02797">
    <property type="entry name" value="Chal_sti_synt_C"/>
    <property type="match status" value="1"/>
</dbReference>
<dbReference type="GO" id="GO:0030639">
    <property type="term" value="P:polyketide biosynthetic process"/>
    <property type="evidence" value="ECO:0007669"/>
    <property type="project" value="TreeGrafter"/>
</dbReference>
<dbReference type="EMBL" id="CAWUPB010000913">
    <property type="protein sequence ID" value="CAK7329557.1"/>
    <property type="molecule type" value="Genomic_DNA"/>
</dbReference>
<dbReference type="GO" id="GO:0016747">
    <property type="term" value="F:acyltransferase activity, transferring groups other than amino-acyl groups"/>
    <property type="evidence" value="ECO:0007669"/>
    <property type="project" value="InterPro"/>
</dbReference>
<dbReference type="SUPFAM" id="SSF53901">
    <property type="entry name" value="Thiolase-like"/>
    <property type="match status" value="2"/>
</dbReference>
<evidence type="ECO:0008006" key="8">
    <source>
        <dbReference type="Google" id="ProtNLM"/>
    </source>
</evidence>
<evidence type="ECO:0000259" key="5">
    <source>
        <dbReference type="Pfam" id="PF02797"/>
    </source>
</evidence>
<sequence>MAPHGEGSEEAMVVQDENRKPISSILILIAMQTEAMPVVNRFQLKEDLDSVFPKGVPWVRYHGVYKDLHINLVWPGKDSTLGVDSVGTVSASLVTYAAVQALQPDLIINAGTAGGFKVKGASIGDVFLVSDVAFHDRRIPIPVFDLYGVGLRHSFSTPNLLKELNLKLVNTGRLLPVLRLSPNNPKTGKLSTGDSLDMSPQDEASIVANDASVKDMEGASVAYVADLLKVPAIFVKAVTDIVDGDKPTAEEFLQNLAAVTAALDQAVTKVVDFISGKCKCRGLYNILSQLANISSSIDNMGSKQIEQGGLTMKANPGKATILALGKAFPNQLVMQEFLVDGYFKNTNCDDPELKQKLTRLCKTTTVKTRYVVMSDEILKEYPELAMEGLPTIKQRLDICNDAVTKMAIEASRACINKWGRPVSDITHLVYVSSSEARLPGGDLYLAGGLGLSPETQRVMLYFAGCSGGVAGLRVAKDIAENNPGSRVLLATTETTIIGFKPPSADRPYDLVGVALFGDGAGAMIIGTDPVPVTESPLFELHTAIQNFLPNTEKTIDGRLTEEGISFKLARELPQIIEDNIEGFCHKLAGVAGLTDKDYNKMFWAVHPGGPAILNRIEKRLDLLPDKLNASRRALMDYGNASSNTIVYVLEYMIEESRKMKEGTASCDWGLILAFGPGITFEGILARNLAI</sequence>
<evidence type="ECO:0000259" key="3">
    <source>
        <dbReference type="Pfam" id="PF00195"/>
    </source>
</evidence>